<dbReference type="SMART" id="SM00043">
    <property type="entry name" value="CY"/>
    <property type="match status" value="1"/>
</dbReference>
<keyword evidence="5" id="KW-1185">Reference proteome</keyword>
<dbReference type="PANTHER" id="PTHR46186">
    <property type="entry name" value="CYSTATIN"/>
    <property type="match status" value="1"/>
</dbReference>
<proteinExistence type="inferred from homology"/>
<feature type="domain" description="Cystatin" evidence="3">
    <location>
        <begin position="40"/>
        <end position="146"/>
    </location>
</feature>
<dbReference type="GeneTree" id="ENSGT00390000009872"/>
<dbReference type="Ensembl" id="ENSMAMT00000045710.1">
    <property type="protein sequence ID" value="ENSMAMP00000043642.1"/>
    <property type="gene ID" value="ENSMAMG00000024369.1"/>
</dbReference>
<dbReference type="Pfam" id="PF00031">
    <property type="entry name" value="Cystatin"/>
    <property type="match status" value="1"/>
</dbReference>
<keyword evidence="2" id="KW-0732">Signal</keyword>
<dbReference type="AlphaFoldDB" id="A0A3Q3L136"/>
<accession>A0A3Q3L136</accession>
<name>A0A3Q3L136_9TELE</name>
<dbReference type="CDD" id="cd00042">
    <property type="entry name" value="CY"/>
    <property type="match status" value="1"/>
</dbReference>
<feature type="signal peptide" evidence="2">
    <location>
        <begin position="1"/>
        <end position="19"/>
    </location>
</feature>
<dbReference type="GO" id="GO:0004869">
    <property type="term" value="F:cysteine-type endopeptidase inhibitor activity"/>
    <property type="evidence" value="ECO:0007669"/>
    <property type="project" value="InterPro"/>
</dbReference>
<dbReference type="GO" id="GO:0005615">
    <property type="term" value="C:extracellular space"/>
    <property type="evidence" value="ECO:0007669"/>
    <property type="project" value="TreeGrafter"/>
</dbReference>
<dbReference type="InterPro" id="IPR000010">
    <property type="entry name" value="Cystatin_dom"/>
</dbReference>
<dbReference type="STRING" id="205130.ENSMAMP00000007569"/>
<dbReference type="OrthoDB" id="8886803at2759"/>
<feature type="chain" id="PRO_5030080960" evidence="2">
    <location>
        <begin position="20"/>
        <end position="151"/>
    </location>
</feature>
<organism evidence="4 5">
    <name type="scientific">Mastacembelus armatus</name>
    <name type="common">zig-zag eel</name>
    <dbReference type="NCBI Taxonomy" id="205130"/>
    <lineage>
        <taxon>Eukaryota</taxon>
        <taxon>Metazoa</taxon>
        <taxon>Chordata</taxon>
        <taxon>Craniata</taxon>
        <taxon>Vertebrata</taxon>
        <taxon>Euteleostomi</taxon>
        <taxon>Actinopterygii</taxon>
        <taxon>Neopterygii</taxon>
        <taxon>Teleostei</taxon>
        <taxon>Neoteleostei</taxon>
        <taxon>Acanthomorphata</taxon>
        <taxon>Anabantaria</taxon>
        <taxon>Synbranchiformes</taxon>
        <taxon>Mastacembelidae</taxon>
        <taxon>Mastacembelus</taxon>
    </lineage>
</organism>
<dbReference type="Gene3D" id="3.10.450.10">
    <property type="match status" value="1"/>
</dbReference>
<dbReference type="InParanoid" id="A0A3Q3L136"/>
<sequence>MSPRFVVLFCLSALQLCMGDEPVEETALPIQEIIQVKTVPLLGGWFEKSPDSADVQEAAQTAVTKFNKKFKSKKMFKLVSITAAKSQVTNKINFKIDAVLGKTQCLKSEDHDLNSCKLEKKRFKCHFEVTLNPYNDKHKLQSMKCKKSEEV</sequence>
<evidence type="ECO:0000256" key="1">
    <source>
        <dbReference type="ARBA" id="ARBA00009403"/>
    </source>
</evidence>
<dbReference type="RefSeq" id="XP_026153512.1">
    <property type="nucleotide sequence ID" value="XM_026297727.1"/>
</dbReference>
<dbReference type="GO" id="GO:0031982">
    <property type="term" value="C:vesicle"/>
    <property type="evidence" value="ECO:0007669"/>
    <property type="project" value="TreeGrafter"/>
</dbReference>
<dbReference type="RefSeq" id="XP_026153511.1">
    <property type="nucleotide sequence ID" value="XM_026297726.1"/>
</dbReference>
<evidence type="ECO:0000259" key="3">
    <source>
        <dbReference type="SMART" id="SM00043"/>
    </source>
</evidence>
<dbReference type="GeneID" id="113124678"/>
<dbReference type="SUPFAM" id="SSF54403">
    <property type="entry name" value="Cystatin/monellin"/>
    <property type="match status" value="1"/>
</dbReference>
<dbReference type="GO" id="GO:0005737">
    <property type="term" value="C:cytoplasm"/>
    <property type="evidence" value="ECO:0007669"/>
    <property type="project" value="TreeGrafter"/>
</dbReference>
<reference evidence="4" key="2">
    <citation type="submission" date="2025-09" db="UniProtKB">
        <authorList>
            <consortium name="Ensembl"/>
        </authorList>
    </citation>
    <scope>IDENTIFICATION</scope>
</reference>
<evidence type="ECO:0000256" key="2">
    <source>
        <dbReference type="SAM" id="SignalP"/>
    </source>
</evidence>
<evidence type="ECO:0000313" key="5">
    <source>
        <dbReference type="Proteomes" id="UP000261640"/>
    </source>
</evidence>
<dbReference type="InterPro" id="IPR046350">
    <property type="entry name" value="Cystatin_sf"/>
</dbReference>
<dbReference type="PANTHER" id="PTHR46186:SF13">
    <property type="entry name" value="SI:BUSM1-57F23.1"/>
    <property type="match status" value="1"/>
</dbReference>
<reference evidence="4" key="1">
    <citation type="submission" date="2025-08" db="UniProtKB">
        <authorList>
            <consortium name="Ensembl"/>
        </authorList>
    </citation>
    <scope>IDENTIFICATION</scope>
</reference>
<dbReference type="Proteomes" id="UP000261640">
    <property type="component" value="Unplaced"/>
</dbReference>
<comment type="similarity">
    <text evidence="1">Belongs to the cystatin family.</text>
</comment>
<protein>
    <submittedName>
        <fullName evidence="4">Si:busm1-57f23.1</fullName>
    </submittedName>
</protein>
<evidence type="ECO:0000313" key="4">
    <source>
        <dbReference type="Ensembl" id="ENSMAMP00000043642.1"/>
    </source>
</evidence>